<dbReference type="InterPro" id="IPR043965">
    <property type="entry name" value="CBP66_C"/>
</dbReference>
<comment type="caution">
    <text evidence="5">The sequence shown here is derived from an EMBL/GenBank/DDBJ whole genome shotgun (WGS) entry which is preliminary data.</text>
</comment>
<dbReference type="VEuPathDB" id="TriTrypDB:TcIL3000_0_17590"/>
<dbReference type="OMA" id="PWDWSLH"/>
<dbReference type="InterPro" id="IPR048321">
    <property type="entry name" value="CBP66_1st"/>
</dbReference>
<dbReference type="InterPro" id="IPR048322">
    <property type="entry name" value="CBP66_2nd"/>
</dbReference>
<keyword evidence="6" id="KW-1185">Reference proteome</keyword>
<evidence type="ECO:0000256" key="1">
    <source>
        <dbReference type="SAM" id="MobiDB-lite"/>
    </source>
</evidence>
<proteinExistence type="predicted"/>
<dbReference type="Proteomes" id="UP000000702">
    <property type="component" value="Unassembled WGS sequence"/>
</dbReference>
<dbReference type="AlphaFoldDB" id="F9WHT0"/>
<name>F9WHT0_TRYCI</name>
<evidence type="ECO:0000313" key="5">
    <source>
        <dbReference type="EMBL" id="CCD16875.1"/>
    </source>
</evidence>
<dbReference type="GO" id="GO:0005846">
    <property type="term" value="C:nuclear cap binding complex"/>
    <property type="evidence" value="ECO:0007669"/>
    <property type="project" value="InterPro"/>
</dbReference>
<accession>F9WHT0</accession>
<dbReference type="EMBL" id="CAEQ01002484">
    <property type="protein sequence ID" value="CCD16875.1"/>
    <property type="molecule type" value="Genomic_DNA"/>
</dbReference>
<dbReference type="Pfam" id="PF19043">
    <property type="entry name" value="CBP66"/>
    <property type="match status" value="1"/>
</dbReference>
<evidence type="ECO:0000259" key="2">
    <source>
        <dbReference type="Pfam" id="PF19043"/>
    </source>
</evidence>
<feature type="region of interest" description="Disordered" evidence="1">
    <location>
        <begin position="494"/>
        <end position="514"/>
    </location>
</feature>
<reference evidence="5 6" key="2">
    <citation type="journal article" date="2012" name="Proc. Natl. Acad. Sci. U.S.A.">
        <title>Antigenic diversity is generated by distinct evolutionary mechanisms in African trypanosome species.</title>
        <authorList>
            <person name="Jackson A.P."/>
            <person name="Berry A."/>
            <person name="Aslett M."/>
            <person name="Allison H.C."/>
            <person name="Burton P."/>
            <person name="Vavrova-Anderson J."/>
            <person name="Brown R."/>
            <person name="Browne H."/>
            <person name="Corton N."/>
            <person name="Hauser H."/>
            <person name="Gamble J."/>
            <person name="Gilderthorp R."/>
            <person name="Marcello L."/>
            <person name="McQuillan J."/>
            <person name="Otto T.D."/>
            <person name="Quail M.A."/>
            <person name="Sanders M.J."/>
            <person name="van Tonder A."/>
            <person name="Ginger M.L."/>
            <person name="Field M.C."/>
            <person name="Barry J.D."/>
            <person name="Hertz-Fowler C."/>
            <person name="Berriman M."/>
        </authorList>
    </citation>
    <scope>NUCLEOTIDE SEQUENCE [LARGE SCALE GENOMIC DNA]</scope>
    <source>
        <strain evidence="5 6">IL3000</strain>
    </source>
</reference>
<gene>
    <name evidence="5" type="ORF">TCIL3000_0_17590</name>
</gene>
<feature type="domain" description="Nuclear cap-binding complex subunit CBP66 C-terminal" evidence="2">
    <location>
        <begin position="191"/>
        <end position="571"/>
    </location>
</feature>
<sequence>MGPKRAFVFITNIPDYLLEPLVLTASSRNNNRLRASRDPRYERLRSFLNTNTSGVMHVMHLETRGYALALYASEEEALGACKTTIIPKQQSREYPPLLLRVLEKPRPAPLQSVYTPTVVIEGETVLKEELADTRGLELVYRGRAVARWCSSTLSQQDCPFGTSCSWVHKRAYQRTVRKRPRIESGDQHQQHSMTAEERGLVDRITNNTRCAEEYIVPPEMKLEFSIFVSVTREESLALVGTGAPDESRGVVDAVVQRVEAACAAHPGPYFVKFAFPGGAPWDWSLYDEERGLRELRRRTPFPPNGAPTSLERDIFTQQLLYHMNQMNRFETIASAIHALSTSHRARQALHRQLEKGHCGNAGKDDADVEGEEASLELCVRPWLFLPTVGVEATIFIESGGELLRGIVQRRGAVRLMTSYALLHQKAHDTLKAAFTRFAILGSGDDVEAESCLEAEIHKLSTLLKRAAQRLQHFIRRQQQHAKLAPGASWSVQVAVSPPPDDVAQSEQAAARQEGVEDPVSKCVVLSLQEYQTSLEEHTALHGEVRGGGIMWNTKKHGYIPLIPREVMEQLSESRETQEH</sequence>
<evidence type="ECO:0000259" key="3">
    <source>
        <dbReference type="Pfam" id="PF20991"/>
    </source>
</evidence>
<feature type="domain" description="Nuclear cap binding complex subunit CBP66 N-terminal" evidence="3">
    <location>
        <begin position="5"/>
        <end position="101"/>
    </location>
</feature>
<organism evidence="5 6">
    <name type="scientific">Trypanosoma congolense (strain IL3000)</name>
    <dbReference type="NCBI Taxonomy" id="1068625"/>
    <lineage>
        <taxon>Eukaryota</taxon>
        <taxon>Discoba</taxon>
        <taxon>Euglenozoa</taxon>
        <taxon>Kinetoplastea</taxon>
        <taxon>Metakinetoplastina</taxon>
        <taxon>Trypanosomatida</taxon>
        <taxon>Trypanosomatidae</taxon>
        <taxon>Trypanosoma</taxon>
        <taxon>Nannomonas</taxon>
    </lineage>
</organism>
<dbReference type="Pfam" id="PF20991">
    <property type="entry name" value="CBP66_1st"/>
    <property type="match status" value="1"/>
</dbReference>
<protein>
    <submittedName>
        <fullName evidence="5">WGS project CAEQ00000000 data, annotated contig 693</fullName>
    </submittedName>
</protein>
<evidence type="ECO:0000313" key="6">
    <source>
        <dbReference type="Proteomes" id="UP000000702"/>
    </source>
</evidence>
<evidence type="ECO:0000259" key="4">
    <source>
        <dbReference type="Pfam" id="PF20992"/>
    </source>
</evidence>
<feature type="domain" description="Nuclear cap binding complex subunit CBP66 second" evidence="4">
    <location>
        <begin position="106"/>
        <end position="183"/>
    </location>
</feature>
<dbReference type="Pfam" id="PF20992">
    <property type="entry name" value="CBP66_2nd"/>
    <property type="match status" value="1"/>
</dbReference>
<reference evidence="6" key="1">
    <citation type="submission" date="2011-07" db="EMBL/GenBank/DDBJ databases">
        <title>Divergent evolution of antigenic variation in African trypanosomes.</title>
        <authorList>
            <person name="Jackson A.P."/>
            <person name="Berry A."/>
            <person name="Allison H.C."/>
            <person name="Burton P."/>
            <person name="Anderson J."/>
            <person name="Aslett M."/>
            <person name="Brown R."/>
            <person name="Corton N."/>
            <person name="Harris D."/>
            <person name="Hauser H."/>
            <person name="Gamble J."/>
            <person name="Gilderthorp R."/>
            <person name="McQuillan J."/>
            <person name="Quail M.A."/>
            <person name="Sanders M."/>
            <person name="Van Tonder A."/>
            <person name="Ginger M.L."/>
            <person name="Donelson J.E."/>
            <person name="Field M.C."/>
            <person name="Barry J.D."/>
            <person name="Berriman M."/>
            <person name="Hertz-Fowler C."/>
        </authorList>
    </citation>
    <scope>NUCLEOTIDE SEQUENCE [LARGE SCALE GENOMIC DNA]</scope>
    <source>
        <strain evidence="6">IL3000</strain>
    </source>
</reference>